<feature type="compositionally biased region" description="Low complexity" evidence="10">
    <location>
        <begin position="126"/>
        <end position="136"/>
    </location>
</feature>
<dbReference type="GO" id="GO:0005737">
    <property type="term" value="C:cytoplasm"/>
    <property type="evidence" value="ECO:0007669"/>
    <property type="project" value="UniProtKB-SubCell"/>
</dbReference>
<dbReference type="Pfam" id="PF02881">
    <property type="entry name" value="SRP54_N"/>
    <property type="match status" value="1"/>
</dbReference>
<protein>
    <recommendedName>
        <fullName evidence="9">Signal recognition particle receptor FtsY</fullName>
        <shortName evidence="9">SRP receptor</shortName>
        <ecNumber evidence="9">3.6.5.4</ecNumber>
    </recommendedName>
</protein>
<dbReference type="InterPro" id="IPR027417">
    <property type="entry name" value="P-loop_NTPase"/>
</dbReference>
<dbReference type="EMBL" id="RSAA01000014">
    <property type="protein sequence ID" value="RRO16230.1"/>
    <property type="molecule type" value="Genomic_DNA"/>
</dbReference>
<reference evidence="13 14" key="1">
    <citation type="submission" date="2018-11" db="EMBL/GenBank/DDBJ databases">
        <title>Saccharopolyspora rhizosphaerae sp. nov., an actinomycete isolated from rhizosphere soil in Thailand.</title>
        <authorList>
            <person name="Intra B."/>
            <person name="Euanorasetr J."/>
            <person name="Take A."/>
            <person name="Inahashi Y."/>
            <person name="Mori M."/>
            <person name="Panbangred W."/>
            <person name="Matsumoto A."/>
        </authorList>
    </citation>
    <scope>NUCLEOTIDE SEQUENCE [LARGE SCALE GENOMIC DNA]</scope>
    <source>
        <strain evidence="13 14">H219</strain>
    </source>
</reference>
<dbReference type="PROSITE" id="PS00300">
    <property type="entry name" value="SRP54"/>
    <property type="match status" value="1"/>
</dbReference>
<keyword evidence="1 9" id="KW-1003">Cell membrane</keyword>
<organism evidence="13 14">
    <name type="scientific">Saccharopolyspora rhizosphaerae</name>
    <dbReference type="NCBI Taxonomy" id="2492662"/>
    <lineage>
        <taxon>Bacteria</taxon>
        <taxon>Bacillati</taxon>
        <taxon>Actinomycetota</taxon>
        <taxon>Actinomycetes</taxon>
        <taxon>Pseudonocardiales</taxon>
        <taxon>Pseudonocardiaceae</taxon>
        <taxon>Saccharopolyspora</taxon>
    </lineage>
</organism>
<evidence type="ECO:0000256" key="11">
    <source>
        <dbReference type="SAM" id="Phobius"/>
    </source>
</evidence>
<keyword evidence="6 9" id="KW-0472">Membrane</keyword>
<dbReference type="GO" id="GO:0003924">
    <property type="term" value="F:GTPase activity"/>
    <property type="evidence" value="ECO:0007669"/>
    <property type="project" value="UniProtKB-UniRule"/>
</dbReference>
<dbReference type="HAMAP" id="MF_00920">
    <property type="entry name" value="FtsY"/>
    <property type="match status" value="1"/>
</dbReference>
<dbReference type="SUPFAM" id="SSF47364">
    <property type="entry name" value="Domain of the SRP/SRP receptor G-proteins"/>
    <property type="match status" value="1"/>
</dbReference>
<dbReference type="Gene3D" id="1.20.120.140">
    <property type="entry name" value="Signal recognition particle SRP54, nucleotide-binding domain"/>
    <property type="match status" value="1"/>
</dbReference>
<dbReference type="PANTHER" id="PTHR43134:SF1">
    <property type="entry name" value="SIGNAL RECOGNITION PARTICLE RECEPTOR SUBUNIT ALPHA"/>
    <property type="match status" value="1"/>
</dbReference>
<comment type="subunit">
    <text evidence="9">Part of the signal recognition particle protein translocation system, which is composed of SRP and FtsY.</text>
</comment>
<evidence type="ECO:0000256" key="3">
    <source>
        <dbReference type="ARBA" id="ARBA00022741"/>
    </source>
</evidence>
<feature type="compositionally biased region" description="Basic and acidic residues" evidence="10">
    <location>
        <begin position="98"/>
        <end position="109"/>
    </location>
</feature>
<evidence type="ECO:0000256" key="6">
    <source>
        <dbReference type="ARBA" id="ARBA00023136"/>
    </source>
</evidence>
<feature type="compositionally biased region" description="Gly residues" evidence="10">
    <location>
        <begin position="48"/>
        <end position="58"/>
    </location>
</feature>
<comment type="function">
    <text evidence="9">Involved in targeting and insertion of nascent membrane proteins into the cytoplasmic membrane. Acts as a receptor for the complex formed by the signal recognition particle (SRP) and the ribosome-nascent chain (RNC).</text>
</comment>
<dbReference type="FunFam" id="1.20.120.140:FF:000002">
    <property type="entry name" value="Signal recognition particle receptor FtsY"/>
    <property type="match status" value="1"/>
</dbReference>
<feature type="binding site" evidence="9">
    <location>
        <begin position="321"/>
        <end position="328"/>
    </location>
    <ligand>
        <name>GTP</name>
        <dbReference type="ChEBI" id="CHEBI:37565"/>
    </ligand>
</feature>
<feature type="compositionally biased region" description="Basic and acidic residues" evidence="10">
    <location>
        <begin position="146"/>
        <end position="185"/>
    </location>
</feature>
<dbReference type="InterPro" id="IPR036225">
    <property type="entry name" value="SRP/SRP_N"/>
</dbReference>
<keyword evidence="7 9" id="KW-0675">Receptor</keyword>
<dbReference type="GO" id="GO:0005886">
    <property type="term" value="C:plasma membrane"/>
    <property type="evidence" value="ECO:0007669"/>
    <property type="project" value="UniProtKB-SubCell"/>
</dbReference>
<evidence type="ECO:0000256" key="4">
    <source>
        <dbReference type="ARBA" id="ARBA00022801"/>
    </source>
</evidence>
<dbReference type="FunFam" id="3.40.50.300:FF:000053">
    <property type="entry name" value="Signal recognition particle receptor FtsY"/>
    <property type="match status" value="1"/>
</dbReference>
<dbReference type="InterPro" id="IPR004390">
    <property type="entry name" value="SR_rcpt_FtsY"/>
</dbReference>
<feature type="transmembrane region" description="Helical" evidence="11">
    <location>
        <begin position="6"/>
        <end position="27"/>
    </location>
</feature>
<keyword evidence="11" id="KW-1133">Transmembrane helix</keyword>
<keyword evidence="11" id="KW-0812">Transmembrane</keyword>
<evidence type="ECO:0000256" key="2">
    <source>
        <dbReference type="ARBA" id="ARBA00022490"/>
    </source>
</evidence>
<dbReference type="GO" id="GO:0005525">
    <property type="term" value="F:GTP binding"/>
    <property type="evidence" value="ECO:0007669"/>
    <property type="project" value="UniProtKB-UniRule"/>
</dbReference>
<dbReference type="EC" id="3.6.5.4" evidence="9"/>
<dbReference type="NCBIfam" id="TIGR00064">
    <property type="entry name" value="ftsY"/>
    <property type="match status" value="1"/>
</dbReference>
<evidence type="ECO:0000256" key="9">
    <source>
        <dbReference type="HAMAP-Rule" id="MF_00920"/>
    </source>
</evidence>
<evidence type="ECO:0000256" key="10">
    <source>
        <dbReference type="SAM" id="MobiDB-lite"/>
    </source>
</evidence>
<dbReference type="InterPro" id="IPR042101">
    <property type="entry name" value="SRP54_N_sf"/>
</dbReference>
<gene>
    <name evidence="9 13" type="primary">ftsY</name>
    <name evidence="13" type="ORF">EIL87_14380</name>
</gene>
<sequence length="513" mass="53748">MTTSNLILIIVVVAVVLALAVVAGVVLNRRRRISLREKDEAERRTQVKGGGYQAGGGISFASGAATAEPEAADPAAPVHPVDERTEVEGQPGVGDDAAVPRDTERRGIVDVELPDETATAEPVTQPEVPEQATAPPEAEKPAAPPEPEKPAVEPEPEKPAVEPEAEKPAAPPEPEKPAVEPEAEKPAAPPEPETPVVEPEEIEPTAGRLERLRGRLSRSRSTFGQGLLGLLGAGDLDEDSWEEIEDTLLMADLGAATTTEITERLRSEIASRAVRSPEEARTVLREVLVDALGQDMERSVRALPHGDPANGGKPAVLLVVGVNGTGKTTTTGKLARVLVADGRHVLLGAADTFRAAAVEQLATWGERVGAEVVRGNEGADPASVAFEAVSRGSDTAVDAVLVDTAGRLHTKTGLMDELGKVKRVVEKKAQVDEVLLVLDATTGQNGLMQARVFSEVVDVTGIVLTKLDGTAKGGIVFQVQRELGVPVKLVGLGEGPDDLAPFEPGAFVDALLN</sequence>
<evidence type="ECO:0000256" key="5">
    <source>
        <dbReference type="ARBA" id="ARBA00023134"/>
    </source>
</evidence>
<dbReference type="Gene3D" id="3.40.50.300">
    <property type="entry name" value="P-loop containing nucleotide triphosphate hydrolases"/>
    <property type="match status" value="1"/>
</dbReference>
<comment type="catalytic activity">
    <reaction evidence="8 9">
        <text>GTP + H2O = GDP + phosphate + H(+)</text>
        <dbReference type="Rhea" id="RHEA:19669"/>
        <dbReference type="ChEBI" id="CHEBI:15377"/>
        <dbReference type="ChEBI" id="CHEBI:15378"/>
        <dbReference type="ChEBI" id="CHEBI:37565"/>
        <dbReference type="ChEBI" id="CHEBI:43474"/>
        <dbReference type="ChEBI" id="CHEBI:58189"/>
        <dbReference type="EC" id="3.6.5.4"/>
    </reaction>
</comment>
<dbReference type="PANTHER" id="PTHR43134">
    <property type="entry name" value="SIGNAL RECOGNITION PARTICLE RECEPTOR SUBUNIT ALPHA"/>
    <property type="match status" value="1"/>
</dbReference>
<evidence type="ECO:0000256" key="1">
    <source>
        <dbReference type="ARBA" id="ARBA00022475"/>
    </source>
</evidence>
<evidence type="ECO:0000256" key="8">
    <source>
        <dbReference type="ARBA" id="ARBA00048027"/>
    </source>
</evidence>
<dbReference type="InterPro" id="IPR003593">
    <property type="entry name" value="AAA+_ATPase"/>
</dbReference>
<keyword evidence="2 9" id="KW-0963">Cytoplasm</keyword>
<evidence type="ECO:0000313" key="13">
    <source>
        <dbReference type="EMBL" id="RRO16230.1"/>
    </source>
</evidence>
<dbReference type="OrthoDB" id="9804720at2"/>
<feature type="region of interest" description="Disordered" evidence="10">
    <location>
        <begin position="39"/>
        <end position="219"/>
    </location>
</feature>
<name>A0A3R8Q136_9PSEU</name>
<dbReference type="SMART" id="SM00962">
    <property type="entry name" value="SRP54"/>
    <property type="match status" value="1"/>
</dbReference>
<keyword evidence="3 9" id="KW-0547">Nucleotide-binding</keyword>
<keyword evidence="14" id="KW-1185">Reference proteome</keyword>
<evidence type="ECO:0000259" key="12">
    <source>
        <dbReference type="PROSITE" id="PS00300"/>
    </source>
</evidence>
<comment type="caution">
    <text evidence="13">The sequence shown here is derived from an EMBL/GenBank/DDBJ whole genome shotgun (WGS) entry which is preliminary data.</text>
</comment>
<dbReference type="Pfam" id="PF00448">
    <property type="entry name" value="SRP54"/>
    <property type="match status" value="1"/>
</dbReference>
<dbReference type="SMART" id="SM00382">
    <property type="entry name" value="AAA"/>
    <property type="match status" value="1"/>
</dbReference>
<dbReference type="GO" id="GO:0006614">
    <property type="term" value="P:SRP-dependent cotranslational protein targeting to membrane"/>
    <property type="evidence" value="ECO:0007669"/>
    <property type="project" value="InterPro"/>
</dbReference>
<evidence type="ECO:0000256" key="7">
    <source>
        <dbReference type="ARBA" id="ARBA00023170"/>
    </source>
</evidence>
<feature type="binding site" evidence="9">
    <location>
        <begin position="465"/>
        <end position="468"/>
    </location>
    <ligand>
        <name>GTP</name>
        <dbReference type="ChEBI" id="CHEBI:37565"/>
    </ligand>
</feature>
<comment type="similarity">
    <text evidence="9">Belongs to the GTP-binding SRP family. FtsY subfamily.</text>
</comment>
<dbReference type="GO" id="GO:0005047">
    <property type="term" value="F:signal recognition particle binding"/>
    <property type="evidence" value="ECO:0007669"/>
    <property type="project" value="TreeGrafter"/>
</dbReference>
<dbReference type="Proteomes" id="UP000274515">
    <property type="component" value="Unassembled WGS sequence"/>
</dbReference>
<feature type="domain" description="SRP54-type proteins GTP-binding" evidence="12">
    <location>
        <begin position="486"/>
        <end position="499"/>
    </location>
</feature>
<feature type="binding site" evidence="9">
    <location>
        <begin position="403"/>
        <end position="407"/>
    </location>
    <ligand>
        <name>GTP</name>
        <dbReference type="ChEBI" id="CHEBI:37565"/>
    </ligand>
</feature>
<proteinExistence type="inferred from homology"/>
<keyword evidence="5 9" id="KW-0342">GTP-binding</keyword>
<dbReference type="RefSeq" id="WP_125091020.1">
    <property type="nucleotide sequence ID" value="NZ_RSAA01000014.1"/>
</dbReference>
<dbReference type="InterPro" id="IPR013822">
    <property type="entry name" value="Signal_recog_particl_SRP54_hlx"/>
</dbReference>
<evidence type="ECO:0000313" key="14">
    <source>
        <dbReference type="Proteomes" id="UP000274515"/>
    </source>
</evidence>
<comment type="subcellular location">
    <subcellularLocation>
        <location evidence="9">Cell membrane</location>
        <topology evidence="9">Peripheral membrane protein</topology>
        <orientation evidence="9">Cytoplasmic side</orientation>
    </subcellularLocation>
    <subcellularLocation>
        <location evidence="9">Cytoplasm</location>
    </subcellularLocation>
</comment>
<keyword evidence="4 9" id="KW-0378">Hydrolase</keyword>
<dbReference type="SMART" id="SM00963">
    <property type="entry name" value="SRP54_N"/>
    <property type="match status" value="1"/>
</dbReference>
<accession>A0A3R8Q136</accession>
<dbReference type="SUPFAM" id="SSF52540">
    <property type="entry name" value="P-loop containing nucleoside triphosphate hydrolases"/>
    <property type="match status" value="1"/>
</dbReference>
<dbReference type="InterPro" id="IPR000897">
    <property type="entry name" value="SRP54_GTPase_dom"/>
</dbReference>
<dbReference type="AlphaFoldDB" id="A0A3R8Q136"/>
<feature type="compositionally biased region" description="Low complexity" evidence="10">
    <location>
        <begin position="59"/>
        <end position="79"/>
    </location>
</feature>